<protein>
    <submittedName>
        <fullName evidence="1">Uncharacterized protein</fullName>
    </submittedName>
</protein>
<comment type="caution">
    <text evidence="1">The sequence shown here is derived from an EMBL/GenBank/DDBJ whole genome shotgun (WGS) entry which is preliminary data.</text>
</comment>
<dbReference type="EMBL" id="JAYMYQ010000001">
    <property type="protein sequence ID" value="KAK7360154.1"/>
    <property type="molecule type" value="Genomic_DNA"/>
</dbReference>
<gene>
    <name evidence="1" type="ORF">VNO77_02133</name>
</gene>
<dbReference type="AlphaFoldDB" id="A0AAN9R6Y4"/>
<proteinExistence type="predicted"/>
<organism evidence="1 2">
    <name type="scientific">Canavalia gladiata</name>
    <name type="common">Sword bean</name>
    <name type="synonym">Dolichos gladiatus</name>
    <dbReference type="NCBI Taxonomy" id="3824"/>
    <lineage>
        <taxon>Eukaryota</taxon>
        <taxon>Viridiplantae</taxon>
        <taxon>Streptophyta</taxon>
        <taxon>Embryophyta</taxon>
        <taxon>Tracheophyta</taxon>
        <taxon>Spermatophyta</taxon>
        <taxon>Magnoliopsida</taxon>
        <taxon>eudicotyledons</taxon>
        <taxon>Gunneridae</taxon>
        <taxon>Pentapetalae</taxon>
        <taxon>rosids</taxon>
        <taxon>fabids</taxon>
        <taxon>Fabales</taxon>
        <taxon>Fabaceae</taxon>
        <taxon>Papilionoideae</taxon>
        <taxon>50 kb inversion clade</taxon>
        <taxon>NPAAA clade</taxon>
        <taxon>indigoferoid/millettioid clade</taxon>
        <taxon>Phaseoleae</taxon>
        <taxon>Canavalia</taxon>
    </lineage>
</organism>
<dbReference type="Proteomes" id="UP001367508">
    <property type="component" value="Unassembled WGS sequence"/>
</dbReference>
<name>A0AAN9R6Y4_CANGL</name>
<keyword evidence="2" id="KW-1185">Reference proteome</keyword>
<evidence type="ECO:0000313" key="1">
    <source>
        <dbReference type="EMBL" id="KAK7360154.1"/>
    </source>
</evidence>
<evidence type="ECO:0000313" key="2">
    <source>
        <dbReference type="Proteomes" id="UP001367508"/>
    </source>
</evidence>
<accession>A0AAN9R6Y4</accession>
<sequence>MVKLGVSMLVDFSCRGGFDQILIGYKVKVGDRPRAYIRAPELWHNIAVEMGTYPWDKEVMRAAEGLRILKLHSFLPYCPVGFESLLSYLAKLRCLTSPVSGSHVIDPKPHAVVRNCKVFPGL</sequence>
<reference evidence="1 2" key="1">
    <citation type="submission" date="2024-01" db="EMBL/GenBank/DDBJ databases">
        <title>The genomes of 5 underutilized Papilionoideae crops provide insights into root nodulation and disease resistanc.</title>
        <authorList>
            <person name="Jiang F."/>
        </authorList>
    </citation>
    <scope>NUCLEOTIDE SEQUENCE [LARGE SCALE GENOMIC DNA]</scope>
    <source>
        <strain evidence="1">LVBAO_FW01</strain>
        <tissue evidence="1">Leaves</tissue>
    </source>
</reference>